<feature type="compositionally biased region" description="Polar residues" evidence="7">
    <location>
        <begin position="562"/>
        <end position="583"/>
    </location>
</feature>
<evidence type="ECO:0000256" key="4">
    <source>
        <dbReference type="ARBA" id="ARBA00022786"/>
    </source>
</evidence>
<comment type="similarity">
    <text evidence="5">Belongs to the WD repeat cdt2 family.</text>
</comment>
<keyword evidence="9" id="KW-1185">Reference proteome</keyword>
<dbReference type="InterPro" id="IPR001680">
    <property type="entry name" value="WD40_rpt"/>
</dbReference>
<feature type="repeat" description="WD" evidence="6">
    <location>
        <begin position="143"/>
        <end position="176"/>
    </location>
</feature>
<dbReference type="InterPro" id="IPR019775">
    <property type="entry name" value="WD40_repeat_CS"/>
</dbReference>
<organism evidence="8 9">
    <name type="scientific">Littorina saxatilis</name>
    <dbReference type="NCBI Taxonomy" id="31220"/>
    <lineage>
        <taxon>Eukaryota</taxon>
        <taxon>Metazoa</taxon>
        <taxon>Spiralia</taxon>
        <taxon>Lophotrochozoa</taxon>
        <taxon>Mollusca</taxon>
        <taxon>Gastropoda</taxon>
        <taxon>Caenogastropoda</taxon>
        <taxon>Littorinimorpha</taxon>
        <taxon>Littorinoidea</taxon>
        <taxon>Littorinidae</taxon>
        <taxon>Littorina</taxon>
    </lineage>
</organism>
<evidence type="ECO:0008006" key="10">
    <source>
        <dbReference type="Google" id="ProtNLM"/>
    </source>
</evidence>
<evidence type="ECO:0000256" key="7">
    <source>
        <dbReference type="SAM" id="MobiDB-lite"/>
    </source>
</evidence>
<dbReference type="Pfam" id="PF00400">
    <property type="entry name" value="WD40"/>
    <property type="match status" value="5"/>
</dbReference>
<dbReference type="SMART" id="SM00320">
    <property type="entry name" value="WD40"/>
    <property type="match status" value="6"/>
</dbReference>
<dbReference type="Proteomes" id="UP001374579">
    <property type="component" value="Unassembled WGS sequence"/>
</dbReference>
<feature type="repeat" description="WD" evidence="6">
    <location>
        <begin position="373"/>
        <end position="405"/>
    </location>
</feature>
<accession>A0AAN9GD57</accession>
<keyword evidence="2 6" id="KW-0853">WD repeat</keyword>
<name>A0AAN9GD57_9CAEN</name>
<feature type="compositionally biased region" description="Polar residues" evidence="7">
    <location>
        <begin position="592"/>
        <end position="605"/>
    </location>
</feature>
<protein>
    <recommendedName>
        <fullName evidence="10">Denticleless-like protein</fullName>
    </recommendedName>
</protein>
<gene>
    <name evidence="8" type="ORF">V1264_018168</name>
</gene>
<dbReference type="AlphaFoldDB" id="A0AAN9GD57"/>
<feature type="region of interest" description="Disordered" evidence="7">
    <location>
        <begin position="474"/>
        <end position="735"/>
    </location>
</feature>
<feature type="repeat" description="WD" evidence="6">
    <location>
        <begin position="101"/>
        <end position="142"/>
    </location>
</feature>
<dbReference type="PANTHER" id="PTHR22852:SF0">
    <property type="entry name" value="DENTICLELESS PROTEIN HOMOLOG"/>
    <property type="match status" value="1"/>
</dbReference>
<feature type="compositionally biased region" description="Polar residues" evidence="7">
    <location>
        <begin position="668"/>
        <end position="700"/>
    </location>
</feature>
<dbReference type="PROSITE" id="PS50082">
    <property type="entry name" value="WD_REPEATS_2"/>
    <property type="match status" value="4"/>
</dbReference>
<feature type="region of interest" description="Disordered" evidence="7">
    <location>
        <begin position="750"/>
        <end position="873"/>
    </location>
</feature>
<evidence type="ECO:0000256" key="3">
    <source>
        <dbReference type="ARBA" id="ARBA00022737"/>
    </source>
</evidence>
<sequence>MFNQMFDRQIGGSNKVPNRVHNFSWKNPQPTPDVFLERFETASFDQISLARFTDGLPITCQFGRESSSSYLCAVTDEDGLVQIFDTRPGVMARGLARVKGWRAHDNAVFDYQWINGDTQCLTSSGDQTVVLWDVEKAARVTTFRGHDCSVRSVAPCPGSPAQCASGARDGHIMLWDCRVNKKHDDCNWPEKSIKYAHSLTSRAETRRHRRNTRSAGPKGVMDTQQSVTCVLYQRDNLLISSGANDGCVKFWDTRKWYSNSISSLPIPVQTFEYPGQTQRLKVGGVLTKGIVTMCMDPWRSQLFVSYTDNRVYRFDITGLPKKPAEYVYAGHRNDTFYVRCAVSPDGNYLLSGSGKNTGVIWEVDKPQKQPVFLIGHTQDVSAVDWCPTDLCKLATLSDDLSLRVWRPDPRGGGVEDPNILGFAYSARQGRQCSRQARVTIIQDEFPFRMTAGSSKPQAAEPSPGTFRLSKLLNNSQSAKHKPAAVSSPGKLSASASPVPPAHQKQSASSSPVQSACRTPKRSPRKAPSNSSPIASSSGQSLWGPSEHLTPPPSFRRRLDVSGNYSDGENMQGRLSSRRVNFTSPPGEGSCGSVVTSPCTPQNNASPLPFTAYRSPLAMRKNSGSSESDFDPQPPAAERVCLKSIDTNSPSKESQRPLPRASPRKKSSESPLKSPNKSPSRISTKNPFRSPSKSPSRNPVNSPLRRSPRKRVSEASLVAFSSPTANLPNSVLDGSLRISPIPRKEKKIDWLTSYRRSKGETLSPLATSPAPKSSPGGANRKLFESDSATTPGKDSGVRNITLTPKRKSARLSVHESDDVTPRKRIRIEGPITPGSSGKKNVARRSGTAGTPKRKNAAAASPQIPRSNSILRYLQ</sequence>
<dbReference type="PANTHER" id="PTHR22852">
    <property type="entry name" value="LETHAL 2 DENTICLELESS PROTEIN RETINOIC ACID-REGULATED NUCLEAR MATRIX-ASSOCIATED PROTEIN"/>
    <property type="match status" value="1"/>
</dbReference>
<feature type="compositionally biased region" description="Polar residues" evidence="7">
    <location>
        <begin position="785"/>
        <end position="801"/>
    </location>
</feature>
<dbReference type="InterPro" id="IPR036322">
    <property type="entry name" value="WD40_repeat_dom_sf"/>
</dbReference>
<reference evidence="8 9" key="1">
    <citation type="submission" date="2024-02" db="EMBL/GenBank/DDBJ databases">
        <title>Chromosome-scale genome assembly of the rough periwinkle Littorina saxatilis.</title>
        <authorList>
            <person name="De Jode A."/>
            <person name="Faria R."/>
            <person name="Formenti G."/>
            <person name="Sims Y."/>
            <person name="Smith T.P."/>
            <person name="Tracey A."/>
            <person name="Wood J.M.D."/>
            <person name="Zagrodzka Z.B."/>
            <person name="Johannesson K."/>
            <person name="Butlin R.K."/>
            <person name="Leder E.H."/>
        </authorList>
    </citation>
    <scope>NUCLEOTIDE SEQUENCE [LARGE SCALE GENOMIC DNA]</scope>
    <source>
        <strain evidence="8">Snail1</strain>
        <tissue evidence="8">Muscle</tissue>
    </source>
</reference>
<evidence type="ECO:0000256" key="6">
    <source>
        <dbReference type="PROSITE-ProRule" id="PRU00221"/>
    </source>
</evidence>
<feature type="compositionally biased region" description="Basic and acidic residues" evidence="7">
    <location>
        <begin position="811"/>
        <end position="820"/>
    </location>
</feature>
<feature type="compositionally biased region" description="Polar residues" evidence="7">
    <location>
        <begin position="862"/>
        <end position="873"/>
    </location>
</feature>
<keyword evidence="4" id="KW-0833">Ubl conjugation pathway</keyword>
<dbReference type="GO" id="GO:0030674">
    <property type="term" value="F:protein-macromolecule adaptor activity"/>
    <property type="evidence" value="ECO:0007669"/>
    <property type="project" value="TreeGrafter"/>
</dbReference>
<feature type="repeat" description="WD" evidence="6">
    <location>
        <begin position="220"/>
        <end position="254"/>
    </location>
</feature>
<feature type="compositionally biased region" description="Polar residues" evidence="7">
    <location>
        <begin position="503"/>
        <end position="516"/>
    </location>
</feature>
<dbReference type="PROSITE" id="PS00678">
    <property type="entry name" value="WD_REPEATS_1"/>
    <property type="match status" value="2"/>
</dbReference>
<keyword evidence="3" id="KW-0677">Repeat</keyword>
<dbReference type="Gene3D" id="2.130.10.10">
    <property type="entry name" value="YVTN repeat-like/Quinoprotein amine dehydrogenase"/>
    <property type="match status" value="2"/>
</dbReference>
<dbReference type="SUPFAM" id="SSF50978">
    <property type="entry name" value="WD40 repeat-like"/>
    <property type="match status" value="1"/>
</dbReference>
<dbReference type="InterPro" id="IPR051865">
    <property type="entry name" value="WD-repeat_CDT2_adapter"/>
</dbReference>
<evidence type="ECO:0000256" key="1">
    <source>
        <dbReference type="ARBA" id="ARBA00004906"/>
    </source>
</evidence>
<comment type="caution">
    <text evidence="8">The sequence shown here is derived from an EMBL/GenBank/DDBJ whole genome shotgun (WGS) entry which is preliminary data.</text>
</comment>
<dbReference type="InterPro" id="IPR015943">
    <property type="entry name" value="WD40/YVTN_repeat-like_dom_sf"/>
</dbReference>
<evidence type="ECO:0000256" key="5">
    <source>
        <dbReference type="ARBA" id="ARBA00038344"/>
    </source>
</evidence>
<dbReference type="GO" id="GO:0005634">
    <property type="term" value="C:nucleus"/>
    <property type="evidence" value="ECO:0007669"/>
    <property type="project" value="TreeGrafter"/>
</dbReference>
<evidence type="ECO:0000313" key="8">
    <source>
        <dbReference type="EMBL" id="KAK7103219.1"/>
    </source>
</evidence>
<evidence type="ECO:0000256" key="2">
    <source>
        <dbReference type="ARBA" id="ARBA00022574"/>
    </source>
</evidence>
<feature type="compositionally biased region" description="Polar residues" evidence="7">
    <location>
        <begin position="718"/>
        <end position="728"/>
    </location>
</feature>
<feature type="compositionally biased region" description="Low complexity" evidence="7">
    <location>
        <begin position="528"/>
        <end position="540"/>
    </location>
</feature>
<proteinExistence type="inferred from homology"/>
<dbReference type="EMBL" id="JBAMIC010000008">
    <property type="protein sequence ID" value="KAK7103219.1"/>
    <property type="molecule type" value="Genomic_DNA"/>
</dbReference>
<dbReference type="GO" id="GO:0043161">
    <property type="term" value="P:proteasome-mediated ubiquitin-dependent protein catabolic process"/>
    <property type="evidence" value="ECO:0007669"/>
    <property type="project" value="TreeGrafter"/>
</dbReference>
<evidence type="ECO:0000313" key="9">
    <source>
        <dbReference type="Proteomes" id="UP001374579"/>
    </source>
</evidence>
<comment type="pathway">
    <text evidence="1">Protein modification; protein ubiquitination.</text>
</comment>